<evidence type="ECO:0000313" key="6">
    <source>
        <dbReference type="Proteomes" id="UP000283509"/>
    </source>
</evidence>
<sequence>MEWVRVPWRVVLAGAVLLALSGEAGVGGLYHPSPVVRTRYGSLRGLITTPNLGALQPVAKYLGVPYAAPPVRKLRFMPPMSPLEWSGIRKAETLPPVCPQKLPDVHNRREALRGMPEGRYNYLQRLIPLLQNQSEDCLYLNIYAPVRGEYTRAPGGRGRALGLG</sequence>
<protein>
    <submittedName>
        <fullName evidence="5">Neuroligin-4, X-linked</fullName>
    </submittedName>
</protein>
<dbReference type="OrthoDB" id="3200163at2759"/>
<dbReference type="Pfam" id="PF00135">
    <property type="entry name" value="COesterase"/>
    <property type="match status" value="1"/>
</dbReference>
<dbReference type="AlphaFoldDB" id="A0A423SHP6"/>
<dbReference type="InterPro" id="IPR051093">
    <property type="entry name" value="Neuroligin/BSAL"/>
</dbReference>
<dbReference type="InterPro" id="IPR029058">
    <property type="entry name" value="AB_hydrolase_fold"/>
</dbReference>
<dbReference type="Proteomes" id="UP000283509">
    <property type="component" value="Unassembled WGS sequence"/>
</dbReference>
<evidence type="ECO:0000313" key="5">
    <source>
        <dbReference type="EMBL" id="ROT63679.1"/>
    </source>
</evidence>
<dbReference type="InterPro" id="IPR019819">
    <property type="entry name" value="Carboxylesterase_B_CS"/>
</dbReference>
<keyword evidence="3" id="KW-0325">Glycoprotein</keyword>
<reference evidence="5 6" key="1">
    <citation type="submission" date="2018-04" db="EMBL/GenBank/DDBJ databases">
        <authorList>
            <person name="Zhang X."/>
            <person name="Yuan J."/>
            <person name="Li F."/>
            <person name="Xiang J."/>
        </authorList>
    </citation>
    <scope>NUCLEOTIDE SEQUENCE [LARGE SCALE GENOMIC DNA]</scope>
    <source>
        <tissue evidence="5">Muscle</tissue>
    </source>
</reference>
<comment type="similarity">
    <text evidence="1">Belongs to the type-B carboxylesterase/lipase family.</text>
</comment>
<evidence type="ECO:0000256" key="2">
    <source>
        <dbReference type="ARBA" id="ARBA00022729"/>
    </source>
</evidence>
<dbReference type="EMBL" id="QCYY01003399">
    <property type="protein sequence ID" value="ROT63679.1"/>
    <property type="molecule type" value="Genomic_DNA"/>
</dbReference>
<evidence type="ECO:0000256" key="1">
    <source>
        <dbReference type="ARBA" id="ARBA00005964"/>
    </source>
</evidence>
<dbReference type="Gene3D" id="3.40.50.1820">
    <property type="entry name" value="alpha/beta hydrolase"/>
    <property type="match status" value="1"/>
</dbReference>
<comment type="caution">
    <text evidence="5">The sequence shown here is derived from an EMBL/GenBank/DDBJ whole genome shotgun (WGS) entry which is preliminary data.</text>
</comment>
<evidence type="ECO:0000256" key="3">
    <source>
        <dbReference type="ARBA" id="ARBA00023180"/>
    </source>
</evidence>
<dbReference type="SUPFAM" id="SSF53474">
    <property type="entry name" value="alpha/beta-Hydrolases"/>
    <property type="match status" value="1"/>
</dbReference>
<keyword evidence="6" id="KW-1185">Reference proteome</keyword>
<feature type="non-terminal residue" evidence="5">
    <location>
        <position position="164"/>
    </location>
</feature>
<dbReference type="InterPro" id="IPR002018">
    <property type="entry name" value="CarbesteraseB"/>
</dbReference>
<organism evidence="5 6">
    <name type="scientific">Penaeus vannamei</name>
    <name type="common">Whiteleg shrimp</name>
    <name type="synonym">Litopenaeus vannamei</name>
    <dbReference type="NCBI Taxonomy" id="6689"/>
    <lineage>
        <taxon>Eukaryota</taxon>
        <taxon>Metazoa</taxon>
        <taxon>Ecdysozoa</taxon>
        <taxon>Arthropoda</taxon>
        <taxon>Crustacea</taxon>
        <taxon>Multicrustacea</taxon>
        <taxon>Malacostraca</taxon>
        <taxon>Eumalacostraca</taxon>
        <taxon>Eucarida</taxon>
        <taxon>Decapoda</taxon>
        <taxon>Dendrobranchiata</taxon>
        <taxon>Penaeoidea</taxon>
        <taxon>Penaeidae</taxon>
        <taxon>Penaeus</taxon>
    </lineage>
</organism>
<reference evidence="5 6" key="2">
    <citation type="submission" date="2019-01" db="EMBL/GenBank/DDBJ databases">
        <title>The decoding of complex shrimp genome reveals the adaptation for benthos swimmer, frequently molting mechanism and breeding impact on genome.</title>
        <authorList>
            <person name="Sun Y."/>
            <person name="Gao Y."/>
            <person name="Yu Y."/>
        </authorList>
    </citation>
    <scope>NUCLEOTIDE SEQUENCE [LARGE SCALE GENOMIC DNA]</scope>
    <source>
        <tissue evidence="5">Muscle</tissue>
    </source>
</reference>
<dbReference type="PROSITE" id="PS00941">
    <property type="entry name" value="CARBOXYLESTERASE_B_2"/>
    <property type="match status" value="1"/>
</dbReference>
<keyword evidence="2" id="KW-0732">Signal</keyword>
<dbReference type="PANTHER" id="PTHR43903">
    <property type="entry name" value="NEUROLIGIN"/>
    <property type="match status" value="1"/>
</dbReference>
<proteinExistence type="inferred from homology"/>
<accession>A0A423SHP6</accession>
<evidence type="ECO:0000259" key="4">
    <source>
        <dbReference type="Pfam" id="PF00135"/>
    </source>
</evidence>
<feature type="domain" description="Carboxylesterase type B" evidence="4">
    <location>
        <begin position="33"/>
        <end position="147"/>
    </location>
</feature>
<gene>
    <name evidence="5" type="ORF">C7M84_018436</name>
</gene>
<name>A0A423SHP6_PENVA</name>